<proteinExistence type="predicted"/>
<organism evidence="2 3">
    <name type="scientific">Hirsutella rhossiliensis</name>
    <dbReference type="NCBI Taxonomy" id="111463"/>
    <lineage>
        <taxon>Eukaryota</taxon>
        <taxon>Fungi</taxon>
        <taxon>Dikarya</taxon>
        <taxon>Ascomycota</taxon>
        <taxon>Pezizomycotina</taxon>
        <taxon>Sordariomycetes</taxon>
        <taxon>Hypocreomycetidae</taxon>
        <taxon>Hypocreales</taxon>
        <taxon>Ophiocordycipitaceae</taxon>
        <taxon>Hirsutella</taxon>
    </lineage>
</organism>
<dbReference type="PANTHER" id="PTHR37471:SF1">
    <property type="entry name" value="AB HYDROLASE-1 DOMAIN-CONTAINING PROTEIN"/>
    <property type="match status" value="1"/>
</dbReference>
<keyword evidence="2" id="KW-0378">Hydrolase</keyword>
<dbReference type="GO" id="GO:0016787">
    <property type="term" value="F:hydrolase activity"/>
    <property type="evidence" value="ECO:0007669"/>
    <property type="project" value="UniProtKB-KW"/>
</dbReference>
<dbReference type="OrthoDB" id="6431331at2759"/>
<protein>
    <submittedName>
        <fullName evidence="2">Alpha beta hydrolase fold family</fullName>
    </submittedName>
</protein>
<evidence type="ECO:0000313" key="2">
    <source>
        <dbReference type="EMBL" id="KAH0964902.1"/>
    </source>
</evidence>
<sequence>MIGTSLGEWILIRLTILLFRYTPLLYVALLAALCLGHGVIPWNSTAARTLCALLASEALFYAFVWIPYTRRLRQPASHPAPLSPSARSDLFRRCMANVANPESYLRGWFLGADIDDIGHQNVREFLLWAFFDMSEADALISPHREAISAELDDYVAIAEARLGRPLGPGRGSAQSLRLTLDRIDTAYRSLAWYVVILAVDHASHVAMSWHGFRYYARAPAAAANTFPPRPLELLARRRSPAPGLGYWYHPHQSGQDDLPVLFFHGIGIGLWTYVRFLTDLRAASKPGANGRGRGVIAVEILSVSFRLTPPVLGKADFLQEMASILDHHSGWDKFTMVSHSYGSVPSTHVLLSPTLGPRVPSVVLVDPVTVMLHMPGVAYNFTRRRPRQANEWQLWYFASTDPGVAHCLGRHFFWRENIIWKEDLLSCGGKDSVARKAVVFLAGRDLIVDAAAVAQYLGEEQATSSENGRVGAVHHKNSHGRTGKVDVIVSPNLDHAQIFDRRLDHRRLIEIVGRHCRG</sequence>
<comment type="caution">
    <text evidence="2">The sequence shown here is derived from an EMBL/GenBank/DDBJ whole genome shotgun (WGS) entry which is preliminary data.</text>
</comment>
<dbReference type="Gene3D" id="3.40.50.1820">
    <property type="entry name" value="alpha/beta hydrolase"/>
    <property type="match status" value="1"/>
</dbReference>
<reference evidence="2" key="1">
    <citation type="submission" date="2021-09" db="EMBL/GenBank/DDBJ databases">
        <title>A high-quality genome of the endoparasitic fungus Hirsutella rhossiliensis with a comparison of Hirsutella genomes reveals transposable elements contributing to genome size variation.</title>
        <authorList>
            <person name="Lin R."/>
            <person name="Jiao Y."/>
            <person name="Sun X."/>
            <person name="Ling J."/>
            <person name="Xie B."/>
            <person name="Cheng X."/>
        </authorList>
    </citation>
    <scope>NUCLEOTIDE SEQUENCE</scope>
    <source>
        <strain evidence="2">HR02</strain>
    </source>
</reference>
<dbReference type="GeneID" id="68352047"/>
<accession>A0A9P8N5A1</accession>
<dbReference type="SUPFAM" id="SSF53474">
    <property type="entry name" value="alpha/beta-Hydrolases"/>
    <property type="match status" value="1"/>
</dbReference>
<evidence type="ECO:0000313" key="3">
    <source>
        <dbReference type="Proteomes" id="UP000824596"/>
    </source>
</evidence>
<gene>
    <name evidence="2" type="ORF">HRG_02918</name>
</gene>
<evidence type="ECO:0000256" key="1">
    <source>
        <dbReference type="SAM" id="Phobius"/>
    </source>
</evidence>
<dbReference type="RefSeq" id="XP_044722415.1">
    <property type="nucleotide sequence ID" value="XM_044861389.1"/>
</dbReference>
<keyword evidence="1" id="KW-0472">Membrane</keyword>
<name>A0A9P8N5A1_9HYPO</name>
<feature type="transmembrane region" description="Helical" evidence="1">
    <location>
        <begin position="46"/>
        <end position="68"/>
    </location>
</feature>
<dbReference type="EMBL" id="JAIZPD010000003">
    <property type="protein sequence ID" value="KAH0964902.1"/>
    <property type="molecule type" value="Genomic_DNA"/>
</dbReference>
<keyword evidence="3" id="KW-1185">Reference proteome</keyword>
<keyword evidence="1" id="KW-1133">Transmembrane helix</keyword>
<keyword evidence="1" id="KW-0812">Transmembrane</keyword>
<dbReference type="PANTHER" id="PTHR37471">
    <property type="entry name" value="UNNAMED PRODUCT"/>
    <property type="match status" value="1"/>
</dbReference>
<dbReference type="Proteomes" id="UP000824596">
    <property type="component" value="Unassembled WGS sequence"/>
</dbReference>
<dbReference type="AlphaFoldDB" id="A0A9P8N5A1"/>
<dbReference type="InterPro" id="IPR029058">
    <property type="entry name" value="AB_hydrolase_fold"/>
</dbReference>